<dbReference type="Pfam" id="PF11877">
    <property type="entry name" value="DUF3397"/>
    <property type="match status" value="1"/>
</dbReference>
<dbReference type="RefSeq" id="WP_057879418.1">
    <property type="nucleotide sequence ID" value="NZ_JQCA01000167.1"/>
</dbReference>
<feature type="transmembrane region" description="Helical" evidence="1">
    <location>
        <begin position="36"/>
        <end position="55"/>
    </location>
</feature>
<accession>A0A0R2L760</accession>
<evidence type="ECO:0000313" key="3">
    <source>
        <dbReference type="Proteomes" id="UP000051906"/>
    </source>
</evidence>
<name>A0A0R2L760_9LACO</name>
<dbReference type="PATRIC" id="fig|616990.3.peg.1423"/>
<evidence type="ECO:0000313" key="2">
    <source>
        <dbReference type="EMBL" id="KRN97563.1"/>
    </source>
</evidence>
<comment type="caution">
    <text evidence="2">The sequence shown here is derived from an EMBL/GenBank/DDBJ whole genome shotgun (WGS) entry which is preliminary data.</text>
</comment>
<gene>
    <name evidence="2" type="ORF">IV54_GL001332</name>
</gene>
<feature type="transmembrane region" description="Helical" evidence="1">
    <location>
        <begin position="6"/>
        <end position="24"/>
    </location>
</feature>
<dbReference type="OrthoDB" id="2299708at2"/>
<dbReference type="STRING" id="616990.IV54_GL001332"/>
<dbReference type="AlphaFoldDB" id="A0A0R2L760"/>
<evidence type="ECO:0008006" key="4">
    <source>
        <dbReference type="Google" id="ProtNLM"/>
    </source>
</evidence>
<sequence>MSFWASPAGKLVILVIGYIIFRGVKRLLGHRWPTGLSVWDLMAPLFLVCALALIPHGAGVVLPWLVIGWMAIGILVTIIQAVQDHEIIYPTFFKTFWRLTDLYWLLGFMVCFLLAIS</sequence>
<dbReference type="InterPro" id="IPR024515">
    <property type="entry name" value="DUF3397"/>
</dbReference>
<keyword evidence="1" id="KW-0812">Transmembrane</keyword>
<organism evidence="2 3">
    <name type="scientific">Levilactobacillus paucivorans</name>
    <dbReference type="NCBI Taxonomy" id="616990"/>
    <lineage>
        <taxon>Bacteria</taxon>
        <taxon>Bacillati</taxon>
        <taxon>Bacillota</taxon>
        <taxon>Bacilli</taxon>
        <taxon>Lactobacillales</taxon>
        <taxon>Lactobacillaceae</taxon>
        <taxon>Levilactobacillus</taxon>
    </lineage>
</organism>
<protein>
    <recommendedName>
        <fullName evidence="4">Integral membrane protein</fullName>
    </recommendedName>
</protein>
<keyword evidence="3" id="KW-1185">Reference proteome</keyword>
<dbReference type="EMBL" id="JQCA01000167">
    <property type="protein sequence ID" value="KRN97563.1"/>
    <property type="molecule type" value="Genomic_DNA"/>
</dbReference>
<dbReference type="Proteomes" id="UP000051906">
    <property type="component" value="Unassembled WGS sequence"/>
</dbReference>
<reference evidence="2 3" key="1">
    <citation type="journal article" date="2015" name="Genome Announc.">
        <title>Expanding the biotechnology potential of lactobacilli through comparative genomics of 213 strains and associated genera.</title>
        <authorList>
            <person name="Sun Z."/>
            <person name="Harris H.M."/>
            <person name="McCann A."/>
            <person name="Guo C."/>
            <person name="Argimon S."/>
            <person name="Zhang W."/>
            <person name="Yang X."/>
            <person name="Jeffery I.B."/>
            <person name="Cooney J.C."/>
            <person name="Kagawa T.F."/>
            <person name="Liu W."/>
            <person name="Song Y."/>
            <person name="Salvetti E."/>
            <person name="Wrobel A."/>
            <person name="Rasinkangas P."/>
            <person name="Parkhill J."/>
            <person name="Rea M.C."/>
            <person name="O'Sullivan O."/>
            <person name="Ritari J."/>
            <person name="Douillard F.P."/>
            <person name="Paul Ross R."/>
            <person name="Yang R."/>
            <person name="Briner A.E."/>
            <person name="Felis G.E."/>
            <person name="de Vos W.M."/>
            <person name="Barrangou R."/>
            <person name="Klaenhammer T.R."/>
            <person name="Caufield P.W."/>
            <person name="Cui Y."/>
            <person name="Zhang H."/>
            <person name="O'Toole P.W."/>
        </authorList>
    </citation>
    <scope>NUCLEOTIDE SEQUENCE [LARGE SCALE GENOMIC DNA]</scope>
    <source>
        <strain evidence="2 3">DSM 22467</strain>
    </source>
</reference>
<feature type="transmembrane region" description="Helical" evidence="1">
    <location>
        <begin position="95"/>
        <end position="116"/>
    </location>
</feature>
<evidence type="ECO:0000256" key="1">
    <source>
        <dbReference type="SAM" id="Phobius"/>
    </source>
</evidence>
<keyword evidence="1" id="KW-1133">Transmembrane helix</keyword>
<keyword evidence="1" id="KW-0472">Membrane</keyword>
<proteinExistence type="predicted"/>
<feature type="transmembrane region" description="Helical" evidence="1">
    <location>
        <begin position="61"/>
        <end position="83"/>
    </location>
</feature>